<keyword evidence="1 3" id="KW-0539">Nucleus</keyword>
<feature type="compositionally biased region" description="Low complexity" evidence="4">
    <location>
        <begin position="186"/>
        <end position="196"/>
    </location>
</feature>
<gene>
    <name evidence="6" type="ORF">MIMGU_mgv1a026871mg</name>
</gene>
<accession>A0A022QZN5</accession>
<feature type="region of interest" description="Disordered" evidence="4">
    <location>
        <begin position="172"/>
        <end position="196"/>
    </location>
</feature>
<sequence>MDTEPGRCKRTDGRKWRCSKSVLPHQKYCERHMYRGRGRGSSSTRKHTSTPTEGVRTSDENIDGLSAIQTAISAQNMTYMEQRNGVFGKVNLELGSKGNTVTSPQRCRRTDGKKWQCRRDVLPNQKYCQVHMHRGAKRLVLNPESSRKVPEGSTRIARISCTSLGNNINLNTVPASPHRHVTENNSTSSSTSDATTITDENISSCLKNSF</sequence>
<protein>
    <recommendedName>
        <fullName evidence="3">Growth-regulating factor</fullName>
    </recommendedName>
</protein>
<dbReference type="PANTHER" id="PTHR31602:SF81">
    <property type="entry name" value="GROWTH-REGULATING FACTOR 9"/>
    <property type="match status" value="1"/>
</dbReference>
<feature type="domain" description="WRC" evidence="5">
    <location>
        <begin position="2"/>
        <end position="49"/>
    </location>
</feature>
<reference evidence="6 7" key="1">
    <citation type="journal article" date="2013" name="Proc. Natl. Acad. Sci. U.S.A.">
        <title>Fine-scale variation in meiotic recombination in Mimulus inferred from population shotgun sequencing.</title>
        <authorList>
            <person name="Hellsten U."/>
            <person name="Wright K.M."/>
            <person name="Jenkins J."/>
            <person name="Shu S."/>
            <person name="Yuan Y."/>
            <person name="Wessler S.R."/>
            <person name="Schmutz J."/>
            <person name="Willis J.H."/>
            <person name="Rokhsar D.S."/>
        </authorList>
    </citation>
    <scope>NUCLEOTIDE SEQUENCE [LARGE SCALE GENOMIC DNA]</scope>
    <source>
        <strain evidence="7">cv. DUN x IM62</strain>
    </source>
</reference>
<feature type="compositionally biased region" description="Basic residues" evidence="4">
    <location>
        <begin position="34"/>
        <end position="48"/>
    </location>
</feature>
<evidence type="ECO:0000256" key="3">
    <source>
        <dbReference type="RuleBase" id="RU367127"/>
    </source>
</evidence>
<proteinExistence type="inferred from homology"/>
<dbReference type="GO" id="GO:0032502">
    <property type="term" value="P:developmental process"/>
    <property type="evidence" value="ECO:0007669"/>
    <property type="project" value="InterPro"/>
</dbReference>
<comment type="function">
    <text evidence="3">Transcription activator.</text>
</comment>
<dbReference type="AlphaFoldDB" id="A0A022QZN5"/>
<evidence type="ECO:0000259" key="5">
    <source>
        <dbReference type="PROSITE" id="PS51667"/>
    </source>
</evidence>
<evidence type="ECO:0000256" key="4">
    <source>
        <dbReference type="SAM" id="MobiDB-lite"/>
    </source>
</evidence>
<organism evidence="6 7">
    <name type="scientific">Erythranthe guttata</name>
    <name type="common">Yellow monkey flower</name>
    <name type="synonym">Mimulus guttatus</name>
    <dbReference type="NCBI Taxonomy" id="4155"/>
    <lineage>
        <taxon>Eukaryota</taxon>
        <taxon>Viridiplantae</taxon>
        <taxon>Streptophyta</taxon>
        <taxon>Embryophyta</taxon>
        <taxon>Tracheophyta</taxon>
        <taxon>Spermatophyta</taxon>
        <taxon>Magnoliopsida</taxon>
        <taxon>eudicotyledons</taxon>
        <taxon>Gunneridae</taxon>
        <taxon>Pentapetalae</taxon>
        <taxon>asterids</taxon>
        <taxon>lamiids</taxon>
        <taxon>Lamiales</taxon>
        <taxon>Phrymaceae</taxon>
        <taxon>Erythranthe</taxon>
    </lineage>
</organism>
<feature type="region of interest" description="Disordered" evidence="4">
    <location>
        <begin position="31"/>
        <end position="62"/>
    </location>
</feature>
<keyword evidence="3" id="KW-0804">Transcription</keyword>
<dbReference type="GO" id="GO:0005634">
    <property type="term" value="C:nucleus"/>
    <property type="evidence" value="ECO:0007669"/>
    <property type="project" value="UniProtKB-SubCell"/>
</dbReference>
<evidence type="ECO:0000313" key="6">
    <source>
        <dbReference type="EMBL" id="EYU32015.1"/>
    </source>
</evidence>
<dbReference type="GO" id="GO:0005524">
    <property type="term" value="F:ATP binding"/>
    <property type="evidence" value="ECO:0007669"/>
    <property type="project" value="UniProtKB-UniRule"/>
</dbReference>
<evidence type="ECO:0000313" key="7">
    <source>
        <dbReference type="Proteomes" id="UP000030748"/>
    </source>
</evidence>
<comment type="caution">
    <text evidence="2">Lacks conserved residue(s) required for the propagation of feature annotation.</text>
</comment>
<keyword evidence="3" id="KW-0805">Transcription regulation</keyword>
<dbReference type="InterPro" id="IPR031137">
    <property type="entry name" value="GRF"/>
</dbReference>
<dbReference type="Proteomes" id="UP000030748">
    <property type="component" value="Unassembled WGS sequence"/>
</dbReference>
<dbReference type="Pfam" id="PF08879">
    <property type="entry name" value="WRC"/>
    <property type="match status" value="2"/>
</dbReference>
<keyword evidence="7" id="KW-1185">Reference proteome</keyword>
<keyword evidence="3" id="KW-0010">Activator</keyword>
<dbReference type="eggNOG" id="ENOG502RD11">
    <property type="taxonomic scope" value="Eukaryota"/>
</dbReference>
<comment type="domain">
    <text evidence="3">The QLQ domain and WRC domain may be involved in protein-protein interaction and DNA-binding, respectively.</text>
</comment>
<evidence type="ECO:0000256" key="2">
    <source>
        <dbReference type="PROSITE-ProRule" id="PRU01002"/>
    </source>
</evidence>
<dbReference type="PROSITE" id="PS51667">
    <property type="entry name" value="WRC"/>
    <property type="match status" value="2"/>
</dbReference>
<name>A0A022QZN5_ERYGU</name>
<comment type="subcellular location">
    <subcellularLocation>
        <location evidence="3">Nucleus</location>
    </subcellularLocation>
</comment>
<evidence type="ECO:0000256" key="1">
    <source>
        <dbReference type="ARBA" id="ARBA00023242"/>
    </source>
</evidence>
<dbReference type="EMBL" id="KI630880">
    <property type="protein sequence ID" value="EYU32015.1"/>
    <property type="molecule type" value="Genomic_DNA"/>
</dbReference>
<dbReference type="InterPro" id="IPR014977">
    <property type="entry name" value="WRC_dom"/>
</dbReference>
<dbReference type="GO" id="GO:0006351">
    <property type="term" value="P:DNA-templated transcription"/>
    <property type="evidence" value="ECO:0007669"/>
    <property type="project" value="UniProtKB-UniRule"/>
</dbReference>
<dbReference type="STRING" id="4155.A0A022QZN5"/>
<dbReference type="PANTHER" id="PTHR31602">
    <property type="entry name" value="GROWTH-REGULATING FACTOR 5"/>
    <property type="match status" value="1"/>
</dbReference>
<comment type="similarity">
    <text evidence="3">Belongs to the GRF family.</text>
</comment>
<feature type="domain" description="WRC" evidence="5">
    <location>
        <begin position="101"/>
        <end position="145"/>
    </location>
</feature>